<dbReference type="RefSeq" id="WP_186505401.1">
    <property type="nucleotide sequence ID" value="NZ_JACNEP010000002.1"/>
</dbReference>
<reference evidence="2" key="1">
    <citation type="journal article" date="2018" name="Int. J. Syst. Evol. Microbiol.">
        <title>Neptunicella marina gen. nov., sp. nov., isolated from surface seawater.</title>
        <authorList>
            <person name="Liu X."/>
            <person name="Lai Q."/>
            <person name="Du Y."/>
            <person name="Zhang X."/>
            <person name="Liu Z."/>
            <person name="Sun F."/>
            <person name="Shao Z."/>
        </authorList>
    </citation>
    <scope>NUCLEOTIDE SEQUENCE</scope>
    <source>
        <strain evidence="2">S27-2</strain>
    </source>
</reference>
<comment type="caution">
    <text evidence="2">The sequence shown here is derived from an EMBL/GenBank/DDBJ whole genome shotgun (WGS) entry which is preliminary data.</text>
</comment>
<dbReference type="Proteomes" id="UP000601768">
    <property type="component" value="Unassembled WGS sequence"/>
</dbReference>
<protein>
    <submittedName>
        <fullName evidence="2">Uncharacterized protein</fullName>
    </submittedName>
</protein>
<gene>
    <name evidence="2" type="ORF">H8B19_03535</name>
</gene>
<sequence length="481" mass="49304">MLNKKILAATIAAAFTMNAQAAVDLDADTGSFIVAAESVASGDLDANGLVKLTGAPLQIVTTKAGFSIAKGTSKYVRVDLTNGEFLTITSLADGVNANVTSVSAGGVGESYAIFEFAADAGDVAQGDTMTLTATYAMENNKTLSATYKLFETAQQAIDNTTNGLAKSDGVIATIKSALTGTFGDAQKVTATVADEFKKFNGSASTTLNSIDIADLDDTDDTYVMPDTTASFDDTDLATGSAKLTFSGDFSFGEFTFGGASWGYDEDGEFDGTSATLNDDGTVEVAYGAQDLVVSTTDVDAEVDAALKGSYTVKLSGVAVTGVANPVNAIGTFTEGSGSIVYDTTTIQVPYLTTYSGYNQRLYIVNTGSQDAAYSTSFKSEDGVTTTAGTQASGVVPAGEMVAIKATDLVTISGATRTSATIEIEAQGTSVVATSQTVNKSTGTTDTVALYGDVNSSVESINSTVDTLKTTTDAIKTKVDTL</sequence>
<feature type="signal peptide" evidence="1">
    <location>
        <begin position="1"/>
        <end position="21"/>
    </location>
</feature>
<evidence type="ECO:0000256" key="1">
    <source>
        <dbReference type="SAM" id="SignalP"/>
    </source>
</evidence>
<proteinExistence type="predicted"/>
<name>A0A8J6LVZ3_9ALTE</name>
<keyword evidence="1" id="KW-0732">Signal</keyword>
<keyword evidence="3" id="KW-1185">Reference proteome</keyword>
<feature type="chain" id="PRO_5035287786" evidence="1">
    <location>
        <begin position="22"/>
        <end position="481"/>
    </location>
</feature>
<evidence type="ECO:0000313" key="2">
    <source>
        <dbReference type="EMBL" id="MBC3764934.1"/>
    </source>
</evidence>
<organism evidence="2 3">
    <name type="scientific">Neptunicella marina</name>
    <dbReference type="NCBI Taxonomy" id="2125989"/>
    <lineage>
        <taxon>Bacteria</taxon>
        <taxon>Pseudomonadati</taxon>
        <taxon>Pseudomonadota</taxon>
        <taxon>Gammaproteobacteria</taxon>
        <taxon>Alteromonadales</taxon>
        <taxon>Alteromonadaceae</taxon>
        <taxon>Neptunicella</taxon>
    </lineage>
</organism>
<dbReference type="EMBL" id="JACNEP010000002">
    <property type="protein sequence ID" value="MBC3764934.1"/>
    <property type="molecule type" value="Genomic_DNA"/>
</dbReference>
<reference evidence="2" key="2">
    <citation type="submission" date="2020-08" db="EMBL/GenBank/DDBJ databases">
        <authorList>
            <person name="Lai Q."/>
        </authorList>
    </citation>
    <scope>NUCLEOTIDE SEQUENCE</scope>
    <source>
        <strain evidence="2">S27-2</strain>
    </source>
</reference>
<evidence type="ECO:0000313" key="3">
    <source>
        <dbReference type="Proteomes" id="UP000601768"/>
    </source>
</evidence>
<accession>A0A8J6LVZ3</accession>
<dbReference type="AlphaFoldDB" id="A0A8J6LVZ3"/>